<name>X0U4N3_9ZZZZ</name>
<evidence type="ECO:0000313" key="2">
    <source>
        <dbReference type="EMBL" id="GAG00500.1"/>
    </source>
</evidence>
<dbReference type="AlphaFoldDB" id="X0U4N3"/>
<sequence length="110" mass="11652">MSRPYQIRSSAPCFLLTAFALVLGGRAVGGPPDPPTRGVGEVTGNDVYVRSGGSLNHYPVCKLKAGDRLTIVSGRGNWYEILPPEGVFSLISGEYVDTVDNKDGVVNGNN</sequence>
<protein>
    <recommendedName>
        <fullName evidence="1">SH3b domain-containing protein</fullName>
    </recommendedName>
</protein>
<dbReference type="EMBL" id="BARS01027709">
    <property type="protein sequence ID" value="GAG00500.1"/>
    <property type="molecule type" value="Genomic_DNA"/>
</dbReference>
<organism evidence="2">
    <name type="scientific">marine sediment metagenome</name>
    <dbReference type="NCBI Taxonomy" id="412755"/>
    <lineage>
        <taxon>unclassified sequences</taxon>
        <taxon>metagenomes</taxon>
        <taxon>ecological metagenomes</taxon>
    </lineage>
</organism>
<feature type="non-terminal residue" evidence="2">
    <location>
        <position position="110"/>
    </location>
</feature>
<proteinExistence type="predicted"/>
<comment type="caution">
    <text evidence="2">The sequence shown here is derived from an EMBL/GenBank/DDBJ whole genome shotgun (WGS) entry which is preliminary data.</text>
</comment>
<gene>
    <name evidence="2" type="ORF">S01H1_43487</name>
</gene>
<dbReference type="Gene3D" id="2.30.30.40">
    <property type="entry name" value="SH3 Domains"/>
    <property type="match status" value="1"/>
</dbReference>
<dbReference type="Pfam" id="PF08239">
    <property type="entry name" value="SH3_3"/>
    <property type="match status" value="1"/>
</dbReference>
<accession>X0U4N3</accession>
<dbReference type="InterPro" id="IPR003646">
    <property type="entry name" value="SH3-like_bac-type"/>
</dbReference>
<reference evidence="2" key="1">
    <citation type="journal article" date="2014" name="Front. Microbiol.">
        <title>High frequency of phylogenetically diverse reductive dehalogenase-homologous genes in deep subseafloor sedimentary metagenomes.</title>
        <authorList>
            <person name="Kawai M."/>
            <person name="Futagami T."/>
            <person name="Toyoda A."/>
            <person name="Takaki Y."/>
            <person name="Nishi S."/>
            <person name="Hori S."/>
            <person name="Arai W."/>
            <person name="Tsubouchi T."/>
            <person name="Morono Y."/>
            <person name="Uchiyama I."/>
            <person name="Ito T."/>
            <person name="Fujiyama A."/>
            <person name="Inagaki F."/>
            <person name="Takami H."/>
        </authorList>
    </citation>
    <scope>NUCLEOTIDE SEQUENCE</scope>
    <source>
        <strain evidence="2">Expedition CK06-06</strain>
    </source>
</reference>
<feature type="domain" description="SH3b" evidence="1">
    <location>
        <begin position="46"/>
        <end position="96"/>
    </location>
</feature>
<evidence type="ECO:0000259" key="1">
    <source>
        <dbReference type="Pfam" id="PF08239"/>
    </source>
</evidence>